<accession>A0A0H3MBI9</accession>
<dbReference type="InterPro" id="IPR017665">
    <property type="entry name" value="Guanylate_kinase"/>
</dbReference>
<evidence type="ECO:0000256" key="13">
    <source>
        <dbReference type="HAMAP-Rule" id="MF_00328"/>
    </source>
</evidence>
<keyword evidence="8 13" id="KW-0547">Nucleotide-binding</keyword>
<organism evidence="15">
    <name type="scientific">Chlamydia trachomatis serovar L2 (strain ATCC VR-902B / DSM 19102 / 434/Bu)</name>
    <dbReference type="NCBI Taxonomy" id="471472"/>
    <lineage>
        <taxon>Bacteria</taxon>
        <taxon>Pseudomonadati</taxon>
        <taxon>Chlamydiota</taxon>
        <taxon>Chlamydiia</taxon>
        <taxon>Chlamydiales</taxon>
        <taxon>Chlamydiaceae</taxon>
        <taxon>Chlamydia/Chlamydophila group</taxon>
        <taxon>Chlamydia</taxon>
    </lineage>
</organism>
<dbReference type="Proteomes" id="UP001154402">
    <property type="component" value="Chromosome"/>
</dbReference>
<evidence type="ECO:0000256" key="1">
    <source>
        <dbReference type="ARBA" id="ARBA00003531"/>
    </source>
</evidence>
<dbReference type="SUPFAM" id="SSF52540">
    <property type="entry name" value="P-loop containing nucleoside triphosphate hydrolases"/>
    <property type="match status" value="1"/>
</dbReference>
<keyword evidence="10 13" id="KW-0067">ATP-binding</keyword>
<dbReference type="PATRIC" id="fig|471472.4.peg.309"/>
<evidence type="ECO:0000256" key="9">
    <source>
        <dbReference type="ARBA" id="ARBA00022777"/>
    </source>
</evidence>
<sequence>MSVKVISPFSQDGVQCFPKLFIISAPAGAGKTTLTHMLQREFPDAFEKTVSSTTRSARPGEVHGVDYLFVSEDDFKQSLDREDFLEWVFLFGTYYGTSKAEISRVLQKGKHCIAVIDVQGALALKKQMPAVTIFIQAPSQEELERRLNARDSEKDFQKKERLEHSAVEIAAASEFDYVVVNDDLITAYQVLRSIFIAEEHRMSHG</sequence>
<dbReference type="NCBIfam" id="TIGR03263">
    <property type="entry name" value="guanyl_kin"/>
    <property type="match status" value="1"/>
</dbReference>
<dbReference type="InterPro" id="IPR008144">
    <property type="entry name" value="Guanylate_kin-like_dom"/>
</dbReference>
<feature type="binding site" evidence="13">
    <location>
        <begin position="25"/>
        <end position="32"/>
    </location>
    <ligand>
        <name>ATP</name>
        <dbReference type="ChEBI" id="CHEBI:30616"/>
    </ligand>
</feature>
<comment type="similarity">
    <text evidence="3 13">Belongs to the guanylate kinase family.</text>
</comment>
<name>A0A0H3MBI9_CHLT2</name>
<comment type="subcellular location">
    <subcellularLocation>
        <location evidence="2 13">Cytoplasm</location>
    </subcellularLocation>
</comment>
<dbReference type="SMR" id="A0A0H3MBI9"/>
<dbReference type="KEGG" id="ctb:CTL0285"/>
<dbReference type="GO" id="GO:0005829">
    <property type="term" value="C:cytosol"/>
    <property type="evidence" value="ECO:0007669"/>
    <property type="project" value="TreeGrafter"/>
</dbReference>
<dbReference type="Gene3D" id="3.30.63.10">
    <property type="entry name" value="Guanylate Kinase phosphate binding domain"/>
    <property type="match status" value="1"/>
</dbReference>
<evidence type="ECO:0000256" key="2">
    <source>
        <dbReference type="ARBA" id="ARBA00004496"/>
    </source>
</evidence>
<dbReference type="InterPro" id="IPR008145">
    <property type="entry name" value="GK/Ca_channel_bsu"/>
</dbReference>
<evidence type="ECO:0000313" key="16">
    <source>
        <dbReference type="Proteomes" id="UP000000795"/>
    </source>
</evidence>
<dbReference type="EC" id="2.7.4.8" evidence="4 13"/>
<evidence type="ECO:0000256" key="3">
    <source>
        <dbReference type="ARBA" id="ARBA00005790"/>
    </source>
</evidence>
<dbReference type="PROSITE" id="PS00856">
    <property type="entry name" value="GUANYLATE_KINASE_1"/>
    <property type="match status" value="1"/>
</dbReference>
<evidence type="ECO:0000256" key="6">
    <source>
        <dbReference type="ARBA" id="ARBA00022490"/>
    </source>
</evidence>
<dbReference type="SMART" id="SM00072">
    <property type="entry name" value="GuKc"/>
    <property type="match status" value="1"/>
</dbReference>
<proteinExistence type="inferred from homology"/>
<keyword evidence="7 13" id="KW-0808">Transferase</keyword>
<evidence type="ECO:0000256" key="7">
    <source>
        <dbReference type="ARBA" id="ARBA00022679"/>
    </source>
</evidence>
<dbReference type="GO" id="GO:0005524">
    <property type="term" value="F:ATP binding"/>
    <property type="evidence" value="ECO:0007669"/>
    <property type="project" value="UniProtKB-UniRule"/>
</dbReference>
<dbReference type="PROSITE" id="PS50052">
    <property type="entry name" value="GUANYLATE_KINASE_2"/>
    <property type="match status" value="1"/>
</dbReference>
<feature type="domain" description="Guanylate kinase-like" evidence="14">
    <location>
        <begin position="18"/>
        <end position="196"/>
    </location>
</feature>
<dbReference type="FunFam" id="3.30.63.10:FF:000005">
    <property type="entry name" value="Guanylate kinase"/>
    <property type="match status" value="1"/>
</dbReference>
<keyword evidence="9 13" id="KW-0418">Kinase</keyword>
<comment type="function">
    <text evidence="1 13">Essential for recycling GMP and indirectly, cGMP.</text>
</comment>
<gene>
    <name evidence="13 15" type="primary">gmk</name>
    <name evidence="15" type="ordered locus">CTL0285</name>
</gene>
<dbReference type="HAMAP" id="MF_00328">
    <property type="entry name" value="Guanylate_kinase"/>
    <property type="match status" value="1"/>
</dbReference>
<dbReference type="AlphaFoldDB" id="A0A0H3MBI9"/>
<dbReference type="Gene3D" id="3.40.50.300">
    <property type="entry name" value="P-loop containing nucleotide triphosphate hydrolases"/>
    <property type="match status" value="1"/>
</dbReference>
<dbReference type="RefSeq" id="WP_009871377.1">
    <property type="nucleotide sequence ID" value="NC_010287.1"/>
</dbReference>
<evidence type="ECO:0000313" key="15">
    <source>
        <dbReference type="EMBL" id="CAP03724.1"/>
    </source>
</evidence>
<dbReference type="EMBL" id="AM884176">
    <property type="protein sequence ID" value="CAP03724.1"/>
    <property type="molecule type" value="Genomic_DNA"/>
</dbReference>
<comment type="catalytic activity">
    <reaction evidence="12 13">
        <text>GMP + ATP = GDP + ADP</text>
        <dbReference type="Rhea" id="RHEA:20780"/>
        <dbReference type="ChEBI" id="CHEBI:30616"/>
        <dbReference type="ChEBI" id="CHEBI:58115"/>
        <dbReference type="ChEBI" id="CHEBI:58189"/>
        <dbReference type="ChEBI" id="CHEBI:456216"/>
        <dbReference type="EC" id="2.7.4.8"/>
    </reaction>
</comment>
<evidence type="ECO:0000256" key="11">
    <source>
        <dbReference type="ARBA" id="ARBA00030128"/>
    </source>
</evidence>
<evidence type="ECO:0000256" key="10">
    <source>
        <dbReference type="ARBA" id="ARBA00022840"/>
    </source>
</evidence>
<evidence type="ECO:0000256" key="8">
    <source>
        <dbReference type="ARBA" id="ARBA00022741"/>
    </source>
</evidence>
<dbReference type="Pfam" id="PF00625">
    <property type="entry name" value="Guanylate_kin"/>
    <property type="match status" value="1"/>
</dbReference>
<evidence type="ECO:0000256" key="4">
    <source>
        <dbReference type="ARBA" id="ARBA00012961"/>
    </source>
</evidence>
<dbReference type="InterPro" id="IPR027417">
    <property type="entry name" value="P-loop_NTPase"/>
</dbReference>
<dbReference type="PANTHER" id="PTHR23117">
    <property type="entry name" value="GUANYLATE KINASE-RELATED"/>
    <property type="match status" value="1"/>
</dbReference>
<evidence type="ECO:0000259" key="14">
    <source>
        <dbReference type="PROSITE" id="PS50052"/>
    </source>
</evidence>
<evidence type="ECO:0000256" key="12">
    <source>
        <dbReference type="ARBA" id="ARBA00048594"/>
    </source>
</evidence>
<evidence type="ECO:0000256" key="5">
    <source>
        <dbReference type="ARBA" id="ARBA00016296"/>
    </source>
</evidence>
<dbReference type="PANTHER" id="PTHR23117:SF13">
    <property type="entry name" value="GUANYLATE KINASE"/>
    <property type="match status" value="1"/>
</dbReference>
<keyword evidence="6 13" id="KW-0963">Cytoplasm</keyword>
<dbReference type="GO" id="GO:0004385">
    <property type="term" value="F:GMP kinase activity"/>
    <property type="evidence" value="ECO:0007669"/>
    <property type="project" value="UniProtKB-UniRule"/>
</dbReference>
<dbReference type="CDD" id="cd00071">
    <property type="entry name" value="GMPK"/>
    <property type="match status" value="1"/>
</dbReference>
<dbReference type="InterPro" id="IPR020590">
    <property type="entry name" value="Guanylate_kinase_CS"/>
</dbReference>
<protein>
    <recommendedName>
        <fullName evidence="5 13">Guanylate kinase</fullName>
        <ecNumber evidence="4 13">2.7.4.8</ecNumber>
    </recommendedName>
    <alternativeName>
        <fullName evidence="11 13">GMP kinase</fullName>
    </alternativeName>
</protein>
<reference evidence="15" key="1">
    <citation type="journal article" date="2008" name="Genome Res.">
        <title>Chlamydia trachomatis: genome sequence analysis of lymphogranuloma venereum isolates.</title>
        <authorList>
            <person name="Thomson N.R."/>
            <person name="Holden M.T."/>
            <person name="Carder C."/>
            <person name="Lennard N."/>
            <person name="Lockey S.J."/>
            <person name="Marsh P."/>
            <person name="Skipp P."/>
            <person name="O'Connor C.D."/>
            <person name="Goodhead I."/>
            <person name="Norbertzcak H."/>
            <person name="Harris B."/>
            <person name="Ormond D."/>
            <person name="Rance R."/>
            <person name="Quail M.A."/>
            <person name="Parkhill J."/>
            <person name="Stephens R.S."/>
            <person name="Clarke I.N."/>
        </authorList>
    </citation>
    <scope>NUCLEOTIDE SEQUENCE [LARGE SCALE GENOMIC DNA]</scope>
    <source>
        <strain evidence="15">434/Bu</strain>
        <strain evidence="16">434/Bu / ATCC VR-902B</strain>
    </source>
</reference>
<dbReference type="HOGENOM" id="CLU_001715_1_1_0"/>